<feature type="domain" description="Protein kinase" evidence="9">
    <location>
        <begin position="374"/>
        <end position="637"/>
    </location>
</feature>
<keyword evidence="12" id="KW-1185">Reference proteome</keyword>
<dbReference type="Gene3D" id="1.10.510.10">
    <property type="entry name" value="Transferase(Phosphotransferase) domain 1"/>
    <property type="match status" value="1"/>
</dbReference>
<evidence type="ECO:0000256" key="3">
    <source>
        <dbReference type="ARBA" id="ARBA00022741"/>
    </source>
</evidence>
<dbReference type="PROSITE" id="PS50011">
    <property type="entry name" value="PROTEIN_KINASE_DOM"/>
    <property type="match status" value="1"/>
</dbReference>
<dbReference type="AlphaFoldDB" id="A0A9Q1CCZ6"/>
<organism evidence="11 12">
    <name type="scientific">Holothuria leucospilota</name>
    <name type="common">Black long sea cucumber</name>
    <name type="synonym">Mertensiothuria leucospilota</name>
    <dbReference type="NCBI Taxonomy" id="206669"/>
    <lineage>
        <taxon>Eukaryota</taxon>
        <taxon>Metazoa</taxon>
        <taxon>Echinodermata</taxon>
        <taxon>Eleutherozoa</taxon>
        <taxon>Echinozoa</taxon>
        <taxon>Holothuroidea</taxon>
        <taxon>Aspidochirotacea</taxon>
        <taxon>Aspidochirotida</taxon>
        <taxon>Holothuriidae</taxon>
        <taxon>Holothuria</taxon>
    </lineage>
</organism>
<keyword evidence="3" id="KW-0547">Nucleotide-binding</keyword>
<evidence type="ECO:0000256" key="4">
    <source>
        <dbReference type="ARBA" id="ARBA00022840"/>
    </source>
</evidence>
<keyword evidence="6 8" id="KW-0472">Membrane</keyword>
<dbReference type="InterPro" id="IPR020635">
    <property type="entry name" value="Tyr_kinase_cat_dom"/>
</dbReference>
<evidence type="ECO:0000256" key="8">
    <source>
        <dbReference type="SAM" id="Phobius"/>
    </source>
</evidence>
<evidence type="ECO:0000313" key="11">
    <source>
        <dbReference type="EMBL" id="KAJ8042666.1"/>
    </source>
</evidence>
<sequence>MRCSSLGYTSSNVSVTISRKLMDIAVLPELRIQHEGRNVTEAIVVDKGSRLQLDCVVFRAIDEPSIVWQVKNITLTEQPGETMSNSNQFVEGTFDFRRRFSYLIERDTELICSSLGNKTINVSVIISTDITEIPDFVHEVPPELSVQLGGKNVTGTVVVDKGTILEIDCVVYRAKEEPDITWQFKNASLTVETEETQNSSNLFVAGTFDFRKTLTYLIEDDTALICSSLGNRSINVSVKISSSLLDIKGKSAEYETDLISFVYVAAIVVFVIFVVSLAGICAYVKMYRGASQSKTKTRSSVRESSRQYQEPLEPDVALESRLIELQDIKGKVTRTLPKAPNVEDSYARNINEEDLYSEISYNLPSGGVYSRKRICLISKLSDGVICERWMGNLTATDGRKKYVFISCLKDVVGEKHFQWDVLVKTLLELPECAYLFRAEGICLDEPSLYLLQGYMTCEPLIEHISMKTKGDKAWMDHPDLLVQGLTDFSLQVTSGMEFVMTHGLSHPGLSVKKILITEDGVCKLYDFCLAEDALQFVEWLKLEADFSSSSHPLECMERNDYTCASDVWYTGFAVLEIFSHGSLQCPDDSSPTQDNGPIYSLSSEFCPLSLNECLKKCLTKNYGERATNLKELLDALKKGADSARIKEQSKPKTVEFSQSHPSPYEPMGRDGEVYC</sequence>
<reference evidence="11" key="1">
    <citation type="submission" date="2021-10" db="EMBL/GenBank/DDBJ databases">
        <title>Tropical sea cucumber genome reveals ecological adaptation and Cuvierian tubules defense mechanism.</title>
        <authorList>
            <person name="Chen T."/>
        </authorList>
    </citation>
    <scope>NUCLEOTIDE SEQUENCE</scope>
    <source>
        <strain evidence="11">Nanhai2018</strain>
        <tissue evidence="11">Muscle</tissue>
    </source>
</reference>
<evidence type="ECO:0000256" key="6">
    <source>
        <dbReference type="ARBA" id="ARBA00023136"/>
    </source>
</evidence>
<dbReference type="SMART" id="SM00219">
    <property type="entry name" value="TyrKc"/>
    <property type="match status" value="1"/>
</dbReference>
<evidence type="ECO:0000259" key="9">
    <source>
        <dbReference type="PROSITE" id="PS50011"/>
    </source>
</evidence>
<keyword evidence="4" id="KW-0067">ATP-binding</keyword>
<protein>
    <submittedName>
        <fullName evidence="11">Tyrosine-protein kinase CSK</fullName>
    </submittedName>
</protein>
<dbReference type="InterPro" id="IPR050198">
    <property type="entry name" value="Non-receptor_tyrosine_kinases"/>
</dbReference>
<comment type="subcellular location">
    <subcellularLocation>
        <location evidence="1">Membrane</location>
    </subcellularLocation>
</comment>
<feature type="domain" description="Ig-like" evidence="10">
    <location>
        <begin position="28"/>
        <end position="123"/>
    </location>
</feature>
<name>A0A9Q1CCZ6_HOLLE</name>
<evidence type="ECO:0000256" key="7">
    <source>
        <dbReference type="SAM" id="MobiDB-lite"/>
    </source>
</evidence>
<feature type="compositionally biased region" description="Basic and acidic residues" evidence="7">
    <location>
        <begin position="644"/>
        <end position="653"/>
    </location>
</feature>
<dbReference type="InterPro" id="IPR001245">
    <property type="entry name" value="Ser-Thr/Tyr_kinase_cat_dom"/>
</dbReference>
<accession>A0A9Q1CCZ6</accession>
<feature type="transmembrane region" description="Helical" evidence="8">
    <location>
        <begin position="261"/>
        <end position="284"/>
    </location>
</feature>
<dbReference type="PANTHER" id="PTHR24418">
    <property type="entry name" value="TYROSINE-PROTEIN KINASE"/>
    <property type="match status" value="1"/>
</dbReference>
<dbReference type="Pfam" id="PF07714">
    <property type="entry name" value="PK_Tyr_Ser-Thr"/>
    <property type="match status" value="1"/>
</dbReference>
<keyword evidence="11" id="KW-0418">Kinase</keyword>
<dbReference type="EMBL" id="JAIZAY010000004">
    <property type="protein sequence ID" value="KAJ8042666.1"/>
    <property type="molecule type" value="Genomic_DNA"/>
</dbReference>
<dbReference type="InterPro" id="IPR007110">
    <property type="entry name" value="Ig-like_dom"/>
</dbReference>
<dbReference type="InterPro" id="IPR000719">
    <property type="entry name" value="Prot_kinase_dom"/>
</dbReference>
<keyword evidence="5 8" id="KW-1133">Transmembrane helix</keyword>
<keyword evidence="11" id="KW-0808">Transferase</keyword>
<dbReference type="PROSITE" id="PS50835">
    <property type="entry name" value="IG_LIKE"/>
    <property type="match status" value="2"/>
</dbReference>
<evidence type="ECO:0000256" key="2">
    <source>
        <dbReference type="ARBA" id="ARBA00022692"/>
    </source>
</evidence>
<proteinExistence type="predicted"/>
<comment type="caution">
    <text evidence="11">The sequence shown here is derived from an EMBL/GenBank/DDBJ whole genome shotgun (WGS) entry which is preliminary data.</text>
</comment>
<dbReference type="SUPFAM" id="SSF56112">
    <property type="entry name" value="Protein kinase-like (PK-like)"/>
    <property type="match status" value="1"/>
</dbReference>
<dbReference type="GO" id="GO:0004713">
    <property type="term" value="F:protein tyrosine kinase activity"/>
    <property type="evidence" value="ECO:0007669"/>
    <property type="project" value="InterPro"/>
</dbReference>
<dbReference type="Proteomes" id="UP001152320">
    <property type="component" value="Chromosome 4"/>
</dbReference>
<gene>
    <name evidence="11" type="ORF">HOLleu_09483</name>
</gene>
<dbReference type="GO" id="GO:0005524">
    <property type="term" value="F:ATP binding"/>
    <property type="evidence" value="ECO:0007669"/>
    <property type="project" value="UniProtKB-KW"/>
</dbReference>
<evidence type="ECO:0000256" key="5">
    <source>
        <dbReference type="ARBA" id="ARBA00022989"/>
    </source>
</evidence>
<evidence type="ECO:0000259" key="10">
    <source>
        <dbReference type="PROSITE" id="PS50835"/>
    </source>
</evidence>
<dbReference type="InterPro" id="IPR011009">
    <property type="entry name" value="Kinase-like_dom_sf"/>
</dbReference>
<feature type="domain" description="Ig-like" evidence="10">
    <location>
        <begin position="142"/>
        <end position="241"/>
    </location>
</feature>
<evidence type="ECO:0000256" key="1">
    <source>
        <dbReference type="ARBA" id="ARBA00004370"/>
    </source>
</evidence>
<evidence type="ECO:0000313" key="12">
    <source>
        <dbReference type="Proteomes" id="UP001152320"/>
    </source>
</evidence>
<dbReference type="GO" id="GO:0016020">
    <property type="term" value="C:membrane"/>
    <property type="evidence" value="ECO:0007669"/>
    <property type="project" value="UniProtKB-SubCell"/>
</dbReference>
<feature type="region of interest" description="Disordered" evidence="7">
    <location>
        <begin position="644"/>
        <end position="675"/>
    </location>
</feature>
<keyword evidence="2 8" id="KW-0812">Transmembrane</keyword>